<dbReference type="Proteomes" id="UP000007062">
    <property type="component" value="Chromosome 2R"/>
</dbReference>
<feature type="compositionally biased region" description="Basic residues" evidence="1">
    <location>
        <begin position="134"/>
        <end position="149"/>
    </location>
</feature>
<feature type="region of interest" description="Disordered" evidence="1">
    <location>
        <begin position="485"/>
        <end position="608"/>
    </location>
</feature>
<feature type="compositionally biased region" description="Basic and acidic residues" evidence="1">
    <location>
        <begin position="202"/>
        <end position="211"/>
    </location>
</feature>
<feature type="region of interest" description="Disordered" evidence="1">
    <location>
        <begin position="324"/>
        <end position="393"/>
    </location>
</feature>
<feature type="region of interest" description="Disordered" evidence="1">
    <location>
        <begin position="621"/>
        <end position="643"/>
    </location>
</feature>
<dbReference type="STRING" id="7165.Q7PQN0"/>
<dbReference type="VEuPathDB" id="VectorBase:AGAMI1_004397"/>
<gene>
    <name evidence="3" type="primary">1274043</name>
    <name evidence="2" type="ORF">AgaP_AGAP004206</name>
</gene>
<evidence type="ECO:0000313" key="4">
    <source>
        <dbReference type="Proteomes" id="UP000007062"/>
    </source>
</evidence>
<feature type="compositionally biased region" description="Polar residues" evidence="1">
    <location>
        <begin position="373"/>
        <end position="382"/>
    </location>
</feature>
<name>Q7PQN0_ANOGA</name>
<feature type="compositionally biased region" description="Acidic residues" evidence="1">
    <location>
        <begin position="334"/>
        <end position="345"/>
    </location>
</feature>
<dbReference type="PANTHER" id="PTHR23325:SF1">
    <property type="entry name" value="SERUM RESPONSE FACTOR-BINDING PROTEIN 1"/>
    <property type="match status" value="1"/>
</dbReference>
<dbReference type="InterPro" id="IPR037393">
    <property type="entry name" value="Bud22/SRFB1"/>
</dbReference>
<feature type="compositionally biased region" description="Acidic residues" evidence="1">
    <location>
        <begin position="234"/>
        <end position="245"/>
    </location>
</feature>
<dbReference type="EnsemblMetazoa" id="AGAP004206-RA">
    <property type="protein sequence ID" value="AGAP004206-PA"/>
    <property type="gene ID" value="AGAP004206"/>
</dbReference>
<feature type="compositionally biased region" description="Polar residues" evidence="1">
    <location>
        <begin position="446"/>
        <end position="457"/>
    </location>
</feature>
<dbReference type="PaxDb" id="7165-AGAP004206-PA"/>
<dbReference type="GO" id="GO:0030490">
    <property type="term" value="P:maturation of SSU-rRNA"/>
    <property type="evidence" value="ECO:0000318"/>
    <property type="project" value="GO_Central"/>
</dbReference>
<evidence type="ECO:0000313" key="2">
    <source>
        <dbReference type="EMBL" id="EAA08598.6"/>
    </source>
</evidence>
<dbReference type="PANTHER" id="PTHR23325">
    <property type="entry name" value="SERUM RESPONSE FACTOR-BINDING"/>
    <property type="match status" value="1"/>
</dbReference>
<reference evidence="2 4" key="1">
    <citation type="journal article" date="2002" name="Science">
        <title>The genome sequence of the malaria mosquito Anopheles gambiae.</title>
        <authorList>
            <person name="Holt R.A."/>
            <person name="Subramanian G.M."/>
            <person name="Halpern A."/>
            <person name="Sutton G.G."/>
            <person name="Charlab R."/>
            <person name="Nusskern D.R."/>
            <person name="Wincker P."/>
            <person name="Clark A.G."/>
            <person name="Ribeiro J.M."/>
            <person name="Wides R."/>
            <person name="Salzberg S.L."/>
            <person name="Loftus B."/>
            <person name="Yandell M."/>
            <person name="Majoros W.H."/>
            <person name="Rusch D.B."/>
            <person name="Lai Z."/>
            <person name="Kraft C.L."/>
            <person name="Abril J.F."/>
            <person name="Anthouard V."/>
            <person name="Arensburger P."/>
            <person name="Atkinson P.W."/>
            <person name="Baden H."/>
            <person name="de Berardinis V."/>
            <person name="Baldwin D."/>
            <person name="Benes V."/>
            <person name="Biedler J."/>
            <person name="Blass C."/>
            <person name="Bolanos R."/>
            <person name="Boscus D."/>
            <person name="Barnstead M."/>
            <person name="Cai S."/>
            <person name="Center A."/>
            <person name="Chaturverdi K."/>
            <person name="Christophides G.K."/>
            <person name="Chrystal M.A."/>
            <person name="Clamp M."/>
            <person name="Cravchik A."/>
            <person name="Curwen V."/>
            <person name="Dana A."/>
            <person name="Delcher A."/>
            <person name="Dew I."/>
            <person name="Evans C.A."/>
            <person name="Flanigan M."/>
            <person name="Grundschober-Freimoser A."/>
            <person name="Friedli L."/>
            <person name="Gu Z."/>
            <person name="Guan P."/>
            <person name="Guigo R."/>
            <person name="Hillenmeyer M.E."/>
            <person name="Hladun S.L."/>
            <person name="Hogan J.R."/>
            <person name="Hong Y.S."/>
            <person name="Hoover J."/>
            <person name="Jaillon O."/>
            <person name="Ke Z."/>
            <person name="Kodira C."/>
            <person name="Kokoza E."/>
            <person name="Koutsos A."/>
            <person name="Letunic I."/>
            <person name="Levitsky A."/>
            <person name="Liang Y."/>
            <person name="Lin J.J."/>
            <person name="Lobo N.F."/>
            <person name="Lopez J.R."/>
            <person name="Malek J.A."/>
            <person name="McIntosh T.C."/>
            <person name="Meister S."/>
            <person name="Miller J."/>
            <person name="Mobarry C."/>
            <person name="Mongin E."/>
            <person name="Murphy S.D."/>
            <person name="O'Brochta D.A."/>
            <person name="Pfannkoch C."/>
            <person name="Qi R."/>
            <person name="Regier M.A."/>
            <person name="Remington K."/>
            <person name="Shao H."/>
            <person name="Sharakhova M.V."/>
            <person name="Sitter C.D."/>
            <person name="Shetty J."/>
            <person name="Smith T.J."/>
            <person name="Strong R."/>
            <person name="Sun J."/>
            <person name="Thomasova D."/>
            <person name="Ton L.Q."/>
            <person name="Topalis P."/>
            <person name="Tu Z."/>
            <person name="Unger M.F."/>
            <person name="Walenz B."/>
            <person name="Wang A."/>
            <person name="Wang J."/>
            <person name="Wang M."/>
            <person name="Wang X."/>
            <person name="Woodford K.J."/>
            <person name="Wortman J.R."/>
            <person name="Wu M."/>
            <person name="Yao A."/>
            <person name="Zdobnov E.M."/>
            <person name="Zhang H."/>
            <person name="Zhao Q."/>
            <person name="Zhao S."/>
            <person name="Zhu S.C."/>
            <person name="Zhimulev I."/>
            <person name="Coluzzi M."/>
            <person name="della Torre A."/>
            <person name="Roth C.W."/>
            <person name="Louis C."/>
            <person name="Kalush F."/>
            <person name="Mural R.J."/>
            <person name="Myers E.W."/>
            <person name="Adams M.D."/>
            <person name="Smith H.O."/>
            <person name="Broder S."/>
            <person name="Gardner M.J."/>
            <person name="Fraser C.M."/>
            <person name="Birney E."/>
            <person name="Bork P."/>
            <person name="Brey P.T."/>
            <person name="Venter J.C."/>
            <person name="Weissenbach J."/>
            <person name="Kafatos F.C."/>
            <person name="Collins F.H."/>
            <person name="Hoffman S.L."/>
        </authorList>
    </citation>
    <scope>NUCLEOTIDE SEQUENCE [LARGE SCALE GENOMIC DNA]</scope>
    <source>
        <strain evidence="2 4">PEST</strain>
    </source>
</reference>
<feature type="region of interest" description="Disordered" evidence="1">
    <location>
        <begin position="662"/>
        <end position="728"/>
    </location>
</feature>
<feature type="compositionally biased region" description="Basic and acidic residues" evidence="1">
    <location>
        <begin position="685"/>
        <end position="697"/>
    </location>
</feature>
<dbReference type="AlphaFoldDB" id="Q7PQN0"/>
<dbReference type="eggNOG" id="ENOG502SB03">
    <property type="taxonomic scope" value="Eukaryota"/>
</dbReference>
<dbReference type="OMA" id="SEDQGFC"/>
<evidence type="ECO:0000313" key="3">
    <source>
        <dbReference type="EnsemblMetazoa" id="AGAP004206-PA"/>
    </source>
</evidence>
<feature type="region of interest" description="Disordered" evidence="1">
    <location>
        <begin position="134"/>
        <end position="286"/>
    </location>
</feature>
<reference evidence="3" key="6">
    <citation type="submission" date="2021-01" db="UniProtKB">
        <authorList>
            <consortium name="EnsemblMetazoa"/>
        </authorList>
    </citation>
    <scope>IDENTIFICATION</scope>
    <source>
        <strain evidence="3">PEST</strain>
    </source>
</reference>
<dbReference type="HOGENOM" id="CLU_435617_0_0_1"/>
<feature type="compositionally biased region" description="Polar residues" evidence="1">
    <location>
        <begin position="592"/>
        <end position="605"/>
    </location>
</feature>
<accession>Q7PQN0</accession>
<reference evidence="2" key="2">
    <citation type="submission" date="2002-03" db="EMBL/GenBank/DDBJ databases">
        <authorList>
            <consortium name="The Anopheles Genome Sequencing Consortium"/>
        </authorList>
    </citation>
    <scope>NUCLEOTIDE SEQUENCE</scope>
    <source>
        <strain evidence="2">PEST</strain>
    </source>
</reference>
<evidence type="ECO:0000256" key="1">
    <source>
        <dbReference type="SAM" id="MobiDB-lite"/>
    </source>
</evidence>
<dbReference type="GO" id="GO:0005634">
    <property type="term" value="C:nucleus"/>
    <property type="evidence" value="ECO:0000318"/>
    <property type="project" value="GO_Central"/>
</dbReference>
<protein>
    <submittedName>
        <fullName evidence="2">AGAP004206-PA</fullName>
    </submittedName>
</protein>
<dbReference type="EMBL" id="AAAB01008880">
    <property type="protein sequence ID" value="EAA08598.6"/>
    <property type="molecule type" value="Genomic_DNA"/>
</dbReference>
<feature type="region of interest" description="Disordered" evidence="1">
    <location>
        <begin position="432"/>
        <end position="467"/>
    </location>
</feature>
<reference evidence="2 3" key="3">
    <citation type="journal article" date="2004" name="Trends Parasitol.">
        <title>The Anopheles gambiae genome: an update.</title>
        <authorList>
            <person name="Mongin E."/>
            <person name="Louis C."/>
            <person name="Holt R.A."/>
            <person name="Birney E."/>
            <person name="Collins F.H."/>
        </authorList>
    </citation>
    <scope>NUCLEOTIDE SEQUENCE</scope>
    <source>
        <strain evidence="2 3">PEST</strain>
    </source>
</reference>
<proteinExistence type="predicted"/>
<keyword evidence="4" id="KW-1185">Reference proteome</keyword>
<feature type="compositionally biased region" description="Low complexity" evidence="1">
    <location>
        <begin position="223"/>
        <end position="233"/>
    </location>
</feature>
<reference evidence="2" key="4">
    <citation type="journal article" date="2007" name="Genome Biol.">
        <title>Update of the Anopheles gambiae PEST genome assembly.</title>
        <authorList>
            <person name="Sharakhova M.V."/>
            <person name="Hammond M.P."/>
            <person name="Lobo N.F."/>
            <person name="Krzywinski J."/>
            <person name="Unger M.F."/>
            <person name="Hillenmeyer M.E."/>
            <person name="Bruggner R.V."/>
            <person name="Birney E."/>
            <person name="Collins F.H."/>
        </authorList>
    </citation>
    <scope>NUCLEOTIDE SEQUENCE</scope>
    <source>
        <strain evidence="2">PEST</strain>
    </source>
</reference>
<sequence length="755" mass="84306">MDKCKLIKEINKLQTLLKTRRVVIIHKLVRLSKLFTAKAATSSDPRAQKKAENYVAILTNIKSLSPATLLEKVIEYQPAKNGQPADPPSIEQRSIARFMEDEKLVRHLKSLEGQFGKGKKSKLLEVLKKKSKIKTSVNKQKKKERIAKRLSKEEKKKQNTGKQNDASDNKKKLKRKLDNDGTDVVQQTRIASYDSYESDDGSEPRSIKLNESDQSDEEEQFDQRSSPSVSVSESDPDYVSDEDSDANALESRKNYVSVAKPKKAIDQESKPIISEPELPYNQSLPAKKKVVNYKAPEDDDEEDGVELLTDSFFITETGERYVAVAPKLKPRAEGDEDSEEEEEEESWKFANKRKKREQQWQEQDNDEELDVGQNYTTHSKASNLGGKGKFANGKQMYNQSSKINDDLHPSWAAKQAQQGIKPFAGKKVVFDAEDGDTNMKPVGTNRYPNKSDSQSDLHPSWAAKQAQQGIKPFAGKKIVFDAEDGDTNMKPVATNRFPSKSDRQSDLHPSWAAKQAQQGIKPFAGKKIVFDGEDGDTNMKPVATNRFPSKSERQSDLHPSWAAKQAQQGIKPFAGKKVVFDADDNDNERAEFTSNQPKSDNFNSKSDLHPSWAAKQARNGTKIFDGNGTRSFPPKHTSNNDLHPSWAAKQAQSGIKPFAGKKIAFNDDDNDGSNHGDPTVIKRMHPTDNRKNNDVHPAKQARNAVLPFNSGRSAYGNGVHKSQADNSDLHPSWAAKQAQSGIKPFAGKKITFDAE</sequence>
<reference evidence="2" key="5">
    <citation type="submission" date="2011-05" db="EMBL/GenBank/DDBJ databases">
        <authorList>
            <consortium name="VectorBase"/>
        </authorList>
    </citation>
    <scope>NUCLEOTIDE SEQUENCE</scope>
    <source>
        <strain evidence="2">PEST</strain>
    </source>
</reference>
<dbReference type="KEGG" id="aga:1274043"/>
<organism evidence="2">
    <name type="scientific">Anopheles gambiae</name>
    <name type="common">African malaria mosquito</name>
    <dbReference type="NCBI Taxonomy" id="7165"/>
    <lineage>
        <taxon>Eukaryota</taxon>
        <taxon>Metazoa</taxon>
        <taxon>Ecdysozoa</taxon>
        <taxon>Arthropoda</taxon>
        <taxon>Hexapoda</taxon>
        <taxon>Insecta</taxon>
        <taxon>Pterygota</taxon>
        <taxon>Neoptera</taxon>
        <taxon>Endopterygota</taxon>
        <taxon>Diptera</taxon>
        <taxon>Nematocera</taxon>
        <taxon>Culicoidea</taxon>
        <taxon>Culicidae</taxon>
        <taxon>Anophelinae</taxon>
        <taxon>Anopheles</taxon>
    </lineage>
</organism>
<dbReference type="VEuPathDB" id="VectorBase:AGAP004206"/>
<dbReference type="GO" id="GO:0030686">
    <property type="term" value="C:90S preribosome"/>
    <property type="evidence" value="ECO:0000318"/>
    <property type="project" value="GO_Central"/>
</dbReference>